<dbReference type="PANTHER" id="PTHR22946">
    <property type="entry name" value="DIENELACTONE HYDROLASE DOMAIN-CONTAINING PROTEIN-RELATED"/>
    <property type="match status" value="1"/>
</dbReference>
<dbReference type="SUPFAM" id="SSF53474">
    <property type="entry name" value="alpha/beta-Hydrolases"/>
    <property type="match status" value="1"/>
</dbReference>
<accession>A0A927CDQ2</accession>
<comment type="caution">
    <text evidence="1">The sequence shown here is derived from an EMBL/GenBank/DDBJ whole genome shotgun (WGS) entry which is preliminary data.</text>
</comment>
<keyword evidence="2" id="KW-1185">Reference proteome</keyword>
<dbReference type="EMBL" id="JACXJA010000046">
    <property type="protein sequence ID" value="MBD2865725.1"/>
    <property type="molecule type" value="Genomic_DNA"/>
</dbReference>
<dbReference type="Proteomes" id="UP000639396">
    <property type="component" value="Unassembled WGS sequence"/>
</dbReference>
<reference evidence="1" key="1">
    <citation type="submission" date="2020-09" db="EMBL/GenBank/DDBJ databases">
        <title>A novel bacterium of genus Paenibacillus, isolated from South China Sea.</title>
        <authorList>
            <person name="Huang H."/>
            <person name="Mo K."/>
            <person name="Hu Y."/>
        </authorList>
    </citation>
    <scope>NUCLEOTIDE SEQUENCE</scope>
    <source>
        <strain evidence="1">IB182363</strain>
    </source>
</reference>
<dbReference type="RefSeq" id="WP_190931347.1">
    <property type="nucleotide sequence ID" value="NZ_JACXJA010000046.1"/>
</dbReference>
<protein>
    <submittedName>
        <fullName evidence="1">Acetylxylan esterase</fullName>
    </submittedName>
</protein>
<proteinExistence type="predicted"/>
<gene>
    <name evidence="1" type="ORF">IDH45_27460</name>
</gene>
<dbReference type="InterPro" id="IPR050261">
    <property type="entry name" value="FrsA_esterase"/>
</dbReference>
<organism evidence="1 2">
    <name type="scientific">Paenibacillus oceani</name>
    <dbReference type="NCBI Taxonomy" id="2772510"/>
    <lineage>
        <taxon>Bacteria</taxon>
        <taxon>Bacillati</taxon>
        <taxon>Bacillota</taxon>
        <taxon>Bacilli</taxon>
        <taxon>Bacillales</taxon>
        <taxon>Paenibacillaceae</taxon>
        <taxon>Paenibacillus</taxon>
    </lineage>
</organism>
<dbReference type="InterPro" id="IPR025890">
    <property type="entry name" value="Abhydrolase_bac"/>
</dbReference>
<sequence length="374" mass="43319">MFDSDREDGRFIRTDEFLYQYWKRLRPKLTYASGMNRSDFGRWQRQVAEKLEQLLKFPDLAEEQPAPRMLWEEQRDGYVLQKWESFPEPGSVVPFLMLVPSEATAQCPAPAVLCFTGSNHTKEMLADEPETYVSNPNNRFPEHNRMALHYVKAGIIAIAIENPGIGELHRYEENENRNWFAREMLMLGRNYLGLSVFQKLHILQWLKGQPIVDPGRIAVSGHSLGTGPAIMLAALDPHIKAIVFNDFLCDNRIRRVVSNETVAQPSWHCVPYMLEWVTFPDIVASLAPRPIIITEGGVTADLLKVKQAYEELGAGERMQYHYYEMYASAEQRKWEMQEFPEGLDQDQFLECANVDVQNHYFKEHLAVPWLKRVL</sequence>
<dbReference type="Pfam" id="PF12715">
    <property type="entry name" value="Abhydrolase_7"/>
    <property type="match status" value="1"/>
</dbReference>
<name>A0A927CDQ2_9BACL</name>
<evidence type="ECO:0000313" key="1">
    <source>
        <dbReference type="EMBL" id="MBD2865725.1"/>
    </source>
</evidence>
<dbReference type="AlphaFoldDB" id="A0A927CDQ2"/>
<dbReference type="InterPro" id="IPR029058">
    <property type="entry name" value="AB_hydrolase_fold"/>
</dbReference>
<dbReference type="Gene3D" id="3.40.50.1820">
    <property type="entry name" value="alpha/beta hydrolase"/>
    <property type="match status" value="1"/>
</dbReference>
<evidence type="ECO:0000313" key="2">
    <source>
        <dbReference type="Proteomes" id="UP000639396"/>
    </source>
</evidence>